<comment type="caution">
    <text evidence="1">The sequence shown here is derived from an EMBL/GenBank/DDBJ whole genome shotgun (WGS) entry which is preliminary data.</text>
</comment>
<proteinExistence type="predicted"/>
<protein>
    <submittedName>
        <fullName evidence="1">Uncharacterized protein</fullName>
    </submittedName>
</protein>
<dbReference type="EMBL" id="JARQZJ010000100">
    <property type="protein sequence ID" value="KAK9886381.1"/>
    <property type="molecule type" value="Genomic_DNA"/>
</dbReference>
<evidence type="ECO:0000313" key="1">
    <source>
        <dbReference type="EMBL" id="KAK9886381.1"/>
    </source>
</evidence>
<dbReference type="Proteomes" id="UP001431783">
    <property type="component" value="Unassembled WGS sequence"/>
</dbReference>
<accession>A0AAW1V2S4</accession>
<gene>
    <name evidence="1" type="ORF">WA026_016653</name>
</gene>
<dbReference type="AlphaFoldDB" id="A0AAW1V2S4"/>
<organism evidence="1 2">
    <name type="scientific">Henosepilachna vigintioctopunctata</name>
    <dbReference type="NCBI Taxonomy" id="420089"/>
    <lineage>
        <taxon>Eukaryota</taxon>
        <taxon>Metazoa</taxon>
        <taxon>Ecdysozoa</taxon>
        <taxon>Arthropoda</taxon>
        <taxon>Hexapoda</taxon>
        <taxon>Insecta</taxon>
        <taxon>Pterygota</taxon>
        <taxon>Neoptera</taxon>
        <taxon>Endopterygota</taxon>
        <taxon>Coleoptera</taxon>
        <taxon>Polyphaga</taxon>
        <taxon>Cucujiformia</taxon>
        <taxon>Coccinelloidea</taxon>
        <taxon>Coccinellidae</taxon>
        <taxon>Epilachninae</taxon>
        <taxon>Epilachnini</taxon>
        <taxon>Henosepilachna</taxon>
    </lineage>
</organism>
<evidence type="ECO:0000313" key="2">
    <source>
        <dbReference type="Proteomes" id="UP001431783"/>
    </source>
</evidence>
<reference evidence="1 2" key="1">
    <citation type="submission" date="2023-03" db="EMBL/GenBank/DDBJ databases">
        <title>Genome insight into feeding habits of ladybird beetles.</title>
        <authorList>
            <person name="Li H.-S."/>
            <person name="Huang Y.-H."/>
            <person name="Pang H."/>
        </authorList>
    </citation>
    <scope>NUCLEOTIDE SEQUENCE [LARGE SCALE GENOMIC DNA]</scope>
    <source>
        <strain evidence="1">SYSU_2023b</strain>
        <tissue evidence="1">Whole body</tissue>
    </source>
</reference>
<keyword evidence="2" id="KW-1185">Reference proteome</keyword>
<sequence length="106" mass="12012">MGQVGPVMSGFFDETPHFYNAREMQAKAEKLFLKSLVVFEKTRVIISGHGPGISKKGSIVLKSQIFRQNTICRTAPGRHAIYDKSGEFRADNNKVFDRKCNKVYNE</sequence>
<name>A0AAW1V2S4_9CUCU</name>